<keyword evidence="2" id="KW-0472">Membrane</keyword>
<dbReference type="Proteomes" id="UP000314294">
    <property type="component" value="Unassembled WGS sequence"/>
</dbReference>
<feature type="compositionally biased region" description="Basic and acidic residues" evidence="1">
    <location>
        <begin position="194"/>
        <end position="207"/>
    </location>
</feature>
<evidence type="ECO:0000313" key="4">
    <source>
        <dbReference type="Proteomes" id="UP000314294"/>
    </source>
</evidence>
<reference evidence="3 4" key="1">
    <citation type="submission" date="2019-03" db="EMBL/GenBank/DDBJ databases">
        <title>First draft genome of Liparis tanakae, snailfish: a comprehensive survey of snailfish specific genes.</title>
        <authorList>
            <person name="Kim W."/>
            <person name="Song I."/>
            <person name="Jeong J.-H."/>
            <person name="Kim D."/>
            <person name="Kim S."/>
            <person name="Ryu S."/>
            <person name="Song J.Y."/>
            <person name="Lee S.K."/>
        </authorList>
    </citation>
    <scope>NUCLEOTIDE SEQUENCE [LARGE SCALE GENOMIC DNA]</scope>
    <source>
        <tissue evidence="3">Muscle</tissue>
    </source>
</reference>
<proteinExistence type="predicted"/>
<accession>A0A4Z2GY46</accession>
<name>A0A4Z2GY46_9TELE</name>
<sequence>MHGGSPGLGPLPQQRRVLDKLVPAVPVQVVGAHLAHLIGVVVLVVVGIQRVGLARFPRLQHDLLHHRLVGLVPSLLLRNVLLVVQRLSSVLSFPAGGGRGRGGRNNMTSPPPPRTRHMTRPMAWCSPPALPDARHVHLLTAEHVKLIVVKHVGPDVQNIWNLLLHWPAGEGGEEKREGKEKEGGRGGGRNRRRSIMEMEEKKKKDEE</sequence>
<keyword evidence="2" id="KW-1133">Transmembrane helix</keyword>
<keyword evidence="2" id="KW-0812">Transmembrane</keyword>
<evidence type="ECO:0000256" key="1">
    <source>
        <dbReference type="SAM" id="MobiDB-lite"/>
    </source>
</evidence>
<feature type="compositionally biased region" description="Basic and acidic residues" evidence="1">
    <location>
        <begin position="172"/>
        <end position="184"/>
    </location>
</feature>
<evidence type="ECO:0000313" key="3">
    <source>
        <dbReference type="EMBL" id="TNN58190.1"/>
    </source>
</evidence>
<comment type="caution">
    <text evidence="3">The sequence shown here is derived from an EMBL/GenBank/DDBJ whole genome shotgun (WGS) entry which is preliminary data.</text>
</comment>
<feature type="transmembrane region" description="Helical" evidence="2">
    <location>
        <begin position="25"/>
        <end position="48"/>
    </location>
</feature>
<protein>
    <submittedName>
        <fullName evidence="3">Uncharacterized protein</fullName>
    </submittedName>
</protein>
<dbReference type="AlphaFoldDB" id="A0A4Z2GY46"/>
<organism evidence="3 4">
    <name type="scientific">Liparis tanakae</name>
    <name type="common">Tanaka's snailfish</name>
    <dbReference type="NCBI Taxonomy" id="230148"/>
    <lineage>
        <taxon>Eukaryota</taxon>
        <taxon>Metazoa</taxon>
        <taxon>Chordata</taxon>
        <taxon>Craniata</taxon>
        <taxon>Vertebrata</taxon>
        <taxon>Euteleostomi</taxon>
        <taxon>Actinopterygii</taxon>
        <taxon>Neopterygii</taxon>
        <taxon>Teleostei</taxon>
        <taxon>Neoteleostei</taxon>
        <taxon>Acanthomorphata</taxon>
        <taxon>Eupercaria</taxon>
        <taxon>Perciformes</taxon>
        <taxon>Cottioidei</taxon>
        <taxon>Cottales</taxon>
        <taxon>Liparidae</taxon>
        <taxon>Liparis</taxon>
    </lineage>
</organism>
<dbReference type="EMBL" id="SRLO01000387">
    <property type="protein sequence ID" value="TNN58190.1"/>
    <property type="molecule type" value="Genomic_DNA"/>
</dbReference>
<evidence type="ECO:0000256" key="2">
    <source>
        <dbReference type="SAM" id="Phobius"/>
    </source>
</evidence>
<keyword evidence="4" id="KW-1185">Reference proteome</keyword>
<feature type="region of interest" description="Disordered" evidence="1">
    <location>
        <begin position="169"/>
        <end position="207"/>
    </location>
</feature>
<gene>
    <name evidence="3" type="ORF">EYF80_031623</name>
</gene>
<feature type="region of interest" description="Disordered" evidence="1">
    <location>
        <begin position="96"/>
        <end position="117"/>
    </location>
</feature>